<evidence type="ECO:0000313" key="1">
    <source>
        <dbReference type="EMBL" id="UUX93231.1"/>
    </source>
</evidence>
<dbReference type="EMBL" id="CP096115">
    <property type="protein sequence ID" value="UUX93231.1"/>
    <property type="molecule type" value="Genomic_DNA"/>
</dbReference>
<gene>
    <name evidence="1" type="ORF">L6E24_03660</name>
</gene>
<reference evidence="1" key="1">
    <citation type="submission" date="2022-04" db="EMBL/GenBank/DDBJ databases">
        <title>Complete genome of Methanoplanus endosymbiosus DSM 3599.</title>
        <authorList>
            <person name="Chen S.-C."/>
            <person name="You Y.-T."/>
            <person name="Zhou Y.-Z."/>
            <person name="Lai M.-C."/>
        </authorList>
    </citation>
    <scope>NUCLEOTIDE SEQUENCE</scope>
    <source>
        <strain evidence="1">DSM 3599</strain>
    </source>
</reference>
<dbReference type="KEGG" id="mend:L6E24_03660"/>
<dbReference type="AlphaFoldDB" id="A0A9E7PQY9"/>
<dbReference type="Proteomes" id="UP001060368">
    <property type="component" value="Chromosome"/>
</dbReference>
<accession>A0A9E7PQY9</accession>
<dbReference type="RefSeq" id="WP_257743371.1">
    <property type="nucleotide sequence ID" value="NZ_CP096115.1"/>
</dbReference>
<evidence type="ECO:0000313" key="2">
    <source>
        <dbReference type="Proteomes" id="UP001060368"/>
    </source>
</evidence>
<sequence>MKFNKIGILTGLNVVVKNYPVRLQIDFFKNFEMLIKNQSTNYQLHIVPNQKMAMKIFCAEQREFAALALLKEFLLVADEWPGVRGDFARLGLEVSERNHLIFAIDRNFNFDTVKKRVRFPDEIKSLPEDAFCVKGSCLPQF</sequence>
<name>A0A9E7PQY9_9EURY</name>
<protein>
    <submittedName>
        <fullName evidence="1">Uncharacterized protein</fullName>
    </submittedName>
</protein>
<proteinExistence type="predicted"/>
<organism evidence="1 2">
    <name type="scientific">Methanoplanus endosymbiosus</name>
    <dbReference type="NCBI Taxonomy" id="33865"/>
    <lineage>
        <taxon>Archaea</taxon>
        <taxon>Methanobacteriati</taxon>
        <taxon>Methanobacteriota</taxon>
        <taxon>Stenosarchaea group</taxon>
        <taxon>Methanomicrobia</taxon>
        <taxon>Methanomicrobiales</taxon>
        <taxon>Methanomicrobiaceae</taxon>
        <taxon>Methanoplanus</taxon>
    </lineage>
</organism>
<keyword evidence="2" id="KW-1185">Reference proteome</keyword>
<dbReference type="GeneID" id="74306762"/>